<dbReference type="PANTHER" id="PTHR30349">
    <property type="entry name" value="PHAGE INTEGRASE-RELATED"/>
    <property type="match status" value="1"/>
</dbReference>
<accession>A0AAN7S7P2</accession>
<keyword evidence="2" id="KW-0233">DNA recombination</keyword>
<dbReference type="PROSITE" id="PS51898">
    <property type="entry name" value="TYR_RECOMBINASE"/>
    <property type="match status" value="1"/>
</dbReference>
<dbReference type="InterPro" id="IPR050090">
    <property type="entry name" value="Tyrosine_recombinase_XerCD"/>
</dbReference>
<dbReference type="SUPFAM" id="SSF56349">
    <property type="entry name" value="DNA breaking-rejoining enzymes"/>
    <property type="match status" value="1"/>
</dbReference>
<dbReference type="Proteomes" id="UP001353858">
    <property type="component" value="Unassembled WGS sequence"/>
</dbReference>
<gene>
    <name evidence="4" type="ORF">RN001_012228</name>
</gene>
<protein>
    <recommendedName>
        <fullName evidence="3">Tyr recombinase domain-containing protein</fullName>
    </recommendedName>
</protein>
<proteinExistence type="predicted"/>
<dbReference type="PANTHER" id="PTHR30349:SF41">
    <property type="entry name" value="INTEGRASE_RECOMBINASE PROTEIN MJ0367-RELATED"/>
    <property type="match status" value="1"/>
</dbReference>
<evidence type="ECO:0000259" key="3">
    <source>
        <dbReference type="PROSITE" id="PS51898"/>
    </source>
</evidence>
<evidence type="ECO:0000313" key="5">
    <source>
        <dbReference type="Proteomes" id="UP001353858"/>
    </source>
</evidence>
<dbReference type="EMBL" id="JARPUR010000005">
    <property type="protein sequence ID" value="KAK4875806.1"/>
    <property type="molecule type" value="Genomic_DNA"/>
</dbReference>
<dbReference type="InterPro" id="IPR013762">
    <property type="entry name" value="Integrase-like_cat_sf"/>
</dbReference>
<dbReference type="Pfam" id="PF00589">
    <property type="entry name" value="Phage_integrase"/>
    <property type="match status" value="1"/>
</dbReference>
<evidence type="ECO:0000256" key="1">
    <source>
        <dbReference type="ARBA" id="ARBA00023125"/>
    </source>
</evidence>
<dbReference type="InterPro" id="IPR002104">
    <property type="entry name" value="Integrase_catalytic"/>
</dbReference>
<dbReference type="GO" id="GO:0006310">
    <property type="term" value="P:DNA recombination"/>
    <property type="evidence" value="ECO:0007669"/>
    <property type="project" value="UniProtKB-KW"/>
</dbReference>
<reference evidence="5" key="1">
    <citation type="submission" date="2023-01" db="EMBL/GenBank/DDBJ databases">
        <title>Key to firefly adult light organ development and bioluminescence: homeobox transcription factors regulate luciferase expression and transportation to peroxisome.</title>
        <authorList>
            <person name="Fu X."/>
        </authorList>
    </citation>
    <scope>NUCLEOTIDE SEQUENCE [LARGE SCALE GENOMIC DNA]</scope>
</reference>
<comment type="caution">
    <text evidence="4">The sequence shown here is derived from an EMBL/GenBank/DDBJ whole genome shotgun (WGS) entry which is preliminary data.</text>
</comment>
<organism evidence="4 5">
    <name type="scientific">Aquatica leii</name>
    <dbReference type="NCBI Taxonomy" id="1421715"/>
    <lineage>
        <taxon>Eukaryota</taxon>
        <taxon>Metazoa</taxon>
        <taxon>Ecdysozoa</taxon>
        <taxon>Arthropoda</taxon>
        <taxon>Hexapoda</taxon>
        <taxon>Insecta</taxon>
        <taxon>Pterygota</taxon>
        <taxon>Neoptera</taxon>
        <taxon>Endopterygota</taxon>
        <taxon>Coleoptera</taxon>
        <taxon>Polyphaga</taxon>
        <taxon>Elateriformia</taxon>
        <taxon>Elateroidea</taxon>
        <taxon>Lampyridae</taxon>
        <taxon>Luciolinae</taxon>
        <taxon>Aquatica</taxon>
    </lineage>
</organism>
<sequence length="372" mass="42577">MSDSDSFEGTPPELKKLAESINLELLPQKSKVRYEVQYSIFKKWREEKQAKVSSENVLLAYFTELVDKNKKSLWCIYSMLKSCIILYENIDISKYAKLISYLKRKTAYHIPKKSKALEEHDVATFIEQAPDEEFLLMKVILVIGVSGACRREELYKMTLEDIKYKDDILLITIPITKTSTSRTFVISKSTWVELVKKYIEIRKKIEKIKERLFLKYYSEKCVNVPIGINAIGMIPSKIASYLKLENPTEFTGHCFRRSSATLLVNRGGDLLSLKQFGGWKSSTVAEGYVAESLKRKIDVAQMMTEESGASTSKITKMISDVDQVTSRTEVEVEHTDSISNINENKLISGLFSHVQDCSINVNVYNNCVFEKK</sequence>
<dbReference type="AlphaFoldDB" id="A0AAN7S7P2"/>
<evidence type="ECO:0000256" key="2">
    <source>
        <dbReference type="ARBA" id="ARBA00023172"/>
    </source>
</evidence>
<dbReference type="InterPro" id="IPR011010">
    <property type="entry name" value="DNA_brk_join_enz"/>
</dbReference>
<dbReference type="GO" id="GO:0015074">
    <property type="term" value="P:DNA integration"/>
    <property type="evidence" value="ECO:0007669"/>
    <property type="project" value="InterPro"/>
</dbReference>
<name>A0AAN7S7P2_9COLE</name>
<keyword evidence="5" id="KW-1185">Reference proteome</keyword>
<dbReference type="Gene3D" id="1.10.443.10">
    <property type="entry name" value="Intergrase catalytic core"/>
    <property type="match status" value="1"/>
</dbReference>
<dbReference type="GO" id="GO:0003677">
    <property type="term" value="F:DNA binding"/>
    <property type="evidence" value="ECO:0007669"/>
    <property type="project" value="UniProtKB-KW"/>
</dbReference>
<evidence type="ECO:0000313" key="4">
    <source>
        <dbReference type="EMBL" id="KAK4875806.1"/>
    </source>
</evidence>
<dbReference type="CDD" id="cd00397">
    <property type="entry name" value="DNA_BRE_C"/>
    <property type="match status" value="1"/>
</dbReference>
<keyword evidence="1" id="KW-0238">DNA-binding</keyword>
<feature type="domain" description="Tyr recombinase" evidence="3">
    <location>
        <begin position="112"/>
        <end position="301"/>
    </location>
</feature>